<dbReference type="InterPro" id="IPR011008">
    <property type="entry name" value="Dimeric_a/b-barrel"/>
</dbReference>
<organism evidence="2 3">
    <name type="scientific">Microvirga vignae</name>
    <dbReference type="NCBI Taxonomy" id="1225564"/>
    <lineage>
        <taxon>Bacteria</taxon>
        <taxon>Pseudomonadati</taxon>
        <taxon>Pseudomonadota</taxon>
        <taxon>Alphaproteobacteria</taxon>
        <taxon>Hyphomicrobiales</taxon>
        <taxon>Methylobacteriaceae</taxon>
        <taxon>Microvirga</taxon>
    </lineage>
</organism>
<dbReference type="OrthoDB" id="9798157at2"/>
<name>A0A0H1R6L5_9HYPH</name>
<dbReference type="Proteomes" id="UP000035489">
    <property type="component" value="Unassembled WGS sequence"/>
</dbReference>
<dbReference type="Gene3D" id="3.30.70.100">
    <property type="match status" value="1"/>
</dbReference>
<protein>
    <submittedName>
        <fullName evidence="2">Antibiotic biosynthesis monooxygenase</fullName>
    </submittedName>
</protein>
<keyword evidence="2" id="KW-0503">Monooxygenase</keyword>
<comment type="caution">
    <text evidence="2">The sequence shown here is derived from an EMBL/GenBank/DDBJ whole genome shotgun (WGS) entry which is preliminary data.</text>
</comment>
<dbReference type="Pfam" id="PF03992">
    <property type="entry name" value="ABM"/>
    <property type="match status" value="1"/>
</dbReference>
<proteinExistence type="predicted"/>
<dbReference type="EMBL" id="LCYG01000064">
    <property type="protein sequence ID" value="KLK90875.1"/>
    <property type="molecule type" value="Genomic_DNA"/>
</dbReference>
<dbReference type="PATRIC" id="fig|1225564.3.peg.6104"/>
<evidence type="ECO:0000259" key="1">
    <source>
        <dbReference type="PROSITE" id="PS51725"/>
    </source>
</evidence>
<dbReference type="STRING" id="1225564.AA309_23440"/>
<accession>A0A0H1R6L5</accession>
<dbReference type="AlphaFoldDB" id="A0A0H1R6L5"/>
<keyword evidence="2" id="KW-0560">Oxidoreductase</keyword>
<reference evidence="2 3" key="1">
    <citation type="submission" date="2015-05" db="EMBL/GenBank/DDBJ databases">
        <title>Draft genome sequence of Microvirga vignae strain BR3299, a novel nitrogen fixing bacteria isolated from Brazil semi-aired region.</title>
        <authorList>
            <person name="Zilli J.E."/>
            <person name="Passos S.R."/>
            <person name="Leite J."/>
            <person name="Baldani J.I."/>
            <person name="Xavier G.R."/>
            <person name="Rumjaneck N.G."/>
            <person name="Simoes-Araujo J.L."/>
        </authorList>
    </citation>
    <scope>NUCLEOTIDE SEQUENCE [LARGE SCALE GENOMIC DNA]</scope>
    <source>
        <strain evidence="2 3">BR3299</strain>
    </source>
</reference>
<evidence type="ECO:0000313" key="3">
    <source>
        <dbReference type="Proteomes" id="UP000035489"/>
    </source>
</evidence>
<dbReference type="PROSITE" id="PS51725">
    <property type="entry name" value="ABM"/>
    <property type="match status" value="1"/>
</dbReference>
<dbReference type="SUPFAM" id="SSF54909">
    <property type="entry name" value="Dimeric alpha+beta barrel"/>
    <property type="match status" value="1"/>
</dbReference>
<feature type="domain" description="ABM" evidence="1">
    <location>
        <begin position="2"/>
        <end position="95"/>
    </location>
</feature>
<sequence>MIWEVAAITVKARMETEFEAGVAKAALVFQKAKGCRSLKLHRSIENPSNYRLVVGWDTVEDHMVHFRNSEGFAEWRRLVSHCFEAPPVVEHTSEVFTGF</sequence>
<dbReference type="GO" id="GO:0004497">
    <property type="term" value="F:monooxygenase activity"/>
    <property type="evidence" value="ECO:0007669"/>
    <property type="project" value="UniProtKB-KW"/>
</dbReference>
<gene>
    <name evidence="2" type="ORF">AA309_23440</name>
</gene>
<keyword evidence="3" id="KW-1185">Reference proteome</keyword>
<dbReference type="InterPro" id="IPR007138">
    <property type="entry name" value="ABM_dom"/>
</dbReference>
<dbReference type="RefSeq" id="WP_047191449.1">
    <property type="nucleotide sequence ID" value="NZ_LCYG01000064.1"/>
</dbReference>
<evidence type="ECO:0000313" key="2">
    <source>
        <dbReference type="EMBL" id="KLK90875.1"/>
    </source>
</evidence>